<evidence type="ECO:0000256" key="1">
    <source>
        <dbReference type="ARBA" id="ARBA00022741"/>
    </source>
</evidence>
<dbReference type="SMART" id="SM00382">
    <property type="entry name" value="AAA"/>
    <property type="match status" value="1"/>
</dbReference>
<comment type="caution">
    <text evidence="4">The sequence shown here is derived from an EMBL/GenBank/DDBJ whole genome shotgun (WGS) entry which is preliminary data.</text>
</comment>
<dbReference type="GO" id="GO:0016887">
    <property type="term" value="F:ATP hydrolysis activity"/>
    <property type="evidence" value="ECO:0007669"/>
    <property type="project" value="InterPro"/>
</dbReference>
<gene>
    <name evidence="4" type="ORF">CM19_01480</name>
</gene>
<evidence type="ECO:0000313" key="5">
    <source>
        <dbReference type="Proteomes" id="UP000024332"/>
    </source>
</evidence>
<dbReference type="SUPFAM" id="SSF52540">
    <property type="entry name" value="P-loop containing nucleoside triphosphate hydrolases"/>
    <property type="match status" value="1"/>
</dbReference>
<dbReference type="PANTHER" id="PTHR43850:SF2">
    <property type="entry name" value="ABC TRANSPORTER ATP-BINDING PROTEIN MA_4021-RELATED"/>
    <property type="match status" value="1"/>
</dbReference>
<dbReference type="InterPro" id="IPR027417">
    <property type="entry name" value="P-loop_NTPase"/>
</dbReference>
<proteinExistence type="predicted"/>
<dbReference type="RefSeq" id="WP_048098627.1">
    <property type="nucleotide sequence ID" value="NZ_JFZT01000015.1"/>
</dbReference>
<dbReference type="PROSITE" id="PS50893">
    <property type="entry name" value="ABC_TRANSPORTER_2"/>
    <property type="match status" value="1"/>
</dbReference>
<accession>A0A031LW51</accession>
<dbReference type="OrthoDB" id="18209at2157"/>
<dbReference type="InterPro" id="IPR003593">
    <property type="entry name" value="AAA+_ATPase"/>
</dbReference>
<keyword evidence="1" id="KW-0547">Nucleotide-binding</keyword>
<keyword evidence="5" id="KW-1185">Reference proteome</keyword>
<feature type="domain" description="ABC transporter" evidence="3">
    <location>
        <begin position="2"/>
        <end position="220"/>
    </location>
</feature>
<name>A0A031LW51_9CREN</name>
<dbReference type="Gene3D" id="3.40.50.300">
    <property type="entry name" value="P-loop containing nucleotide triphosphate hydrolases"/>
    <property type="match status" value="1"/>
</dbReference>
<organism evidence="4 5">
    <name type="scientific">Candidatus Acidianus copahuensis</name>
    <dbReference type="NCBI Taxonomy" id="1160895"/>
    <lineage>
        <taxon>Archaea</taxon>
        <taxon>Thermoproteota</taxon>
        <taxon>Thermoprotei</taxon>
        <taxon>Sulfolobales</taxon>
        <taxon>Sulfolobaceae</taxon>
        <taxon>Acidianus</taxon>
    </lineage>
</organism>
<protein>
    <submittedName>
        <fullName evidence="4">ABC transporter ATPase</fullName>
    </submittedName>
</protein>
<reference evidence="4 5" key="1">
    <citation type="submission" date="2014-03" db="EMBL/GenBank/DDBJ databases">
        <title>Draft genome sequence of the novel thermoacidophilic archaea Acidianus copahuensis ALE1 strain, isolated from Copahue volcanic area in Neuquen Argentina.</title>
        <authorList>
            <person name="Urbieta M.S."/>
            <person name="Rascovan N."/>
            <person name="Castro C."/>
            <person name="Revale S."/>
            <person name="Giaveno M.A."/>
            <person name="Vazquez M.P."/>
            <person name="Donati E.R."/>
        </authorList>
    </citation>
    <scope>NUCLEOTIDE SEQUENCE [LARGE SCALE GENOMIC DNA]</scope>
    <source>
        <strain evidence="4 5">ALE1</strain>
    </source>
</reference>
<sequence length="257" mass="28958">MLELKNVSVTLDEKILDNISMTITKEKGVVLGPNGSGKTTLIKSICGMLPYEGEIFIDGNELRKIKGFTKLSTNIPEAFSIGERVKDILYLYSEFKDIDEELFLSMIKEINIKDVLNKQFYKLSAGQSLIVRNALALASRPKIAILDEPFENVDAPRRSVVVRWIKEYGEEGFFVTHEIDMLKSFSNYNLYFLILGKIYGPVKVNDVLSSSIVEGEMPESLISFDINGKKISLVKGDKGLRFDSLGSLNRIYRVIPD</sequence>
<dbReference type="AlphaFoldDB" id="A0A031LW51"/>
<evidence type="ECO:0000259" key="3">
    <source>
        <dbReference type="PROSITE" id="PS50893"/>
    </source>
</evidence>
<dbReference type="InterPro" id="IPR003439">
    <property type="entry name" value="ABC_transporter-like_ATP-bd"/>
</dbReference>
<dbReference type="EMBL" id="JFZT01000015">
    <property type="protein sequence ID" value="EZQ11383.1"/>
    <property type="molecule type" value="Genomic_DNA"/>
</dbReference>
<dbReference type="GO" id="GO:0005524">
    <property type="term" value="F:ATP binding"/>
    <property type="evidence" value="ECO:0007669"/>
    <property type="project" value="UniProtKB-KW"/>
</dbReference>
<dbReference type="STRING" id="1160895.CM19_01480"/>
<dbReference type="Pfam" id="PF00005">
    <property type="entry name" value="ABC_tran"/>
    <property type="match status" value="1"/>
</dbReference>
<evidence type="ECO:0000256" key="2">
    <source>
        <dbReference type="ARBA" id="ARBA00022840"/>
    </source>
</evidence>
<evidence type="ECO:0000313" key="4">
    <source>
        <dbReference type="EMBL" id="EZQ11383.1"/>
    </source>
</evidence>
<dbReference type="PANTHER" id="PTHR43850">
    <property type="entry name" value="ABC TRANSPORTER ATP-BINDING PROTEIN MA_4021-RELATED"/>
    <property type="match status" value="1"/>
</dbReference>
<keyword evidence="2" id="KW-0067">ATP-binding</keyword>
<dbReference type="Proteomes" id="UP000024332">
    <property type="component" value="Unassembled WGS sequence"/>
</dbReference>